<sequence>MPRDICQKCQYPVKTCLCSYLQPVKHKTRIIILQHPSEVKNAKNTVRLLTLLSDNIATYIGESETDFLEIKQLVTANPEHYAVIFPSEKSRPINSDPKVISEVNNIILIDGTWNKAKKIMYQNPWLSPLMHLTFAIGTETEYKIRKSNFKGGMSTLESAAYSLVELDQIDPSSMFVALNGLNTQFTAQMPAQVAKRYKKLN</sequence>
<evidence type="ECO:0000256" key="4">
    <source>
        <dbReference type="ARBA" id="ARBA00022694"/>
    </source>
</evidence>
<comment type="similarity">
    <text evidence="5">Belongs to the TDD superfamily. DTWD2 family.</text>
</comment>
<dbReference type="RefSeq" id="WP_315948385.1">
    <property type="nucleotide sequence ID" value="NZ_JAWCUA010000010.1"/>
</dbReference>
<dbReference type="PANTHER" id="PTHR21392:SF0">
    <property type="entry name" value="TRNA-URIDINE AMINOCARBOXYPROPYLTRANSFERASE 2"/>
    <property type="match status" value="1"/>
</dbReference>
<comment type="caution">
    <text evidence="7">The sequence shown here is derived from an EMBL/GenBank/DDBJ whole genome shotgun (WGS) entry which is preliminary data.</text>
</comment>
<keyword evidence="3" id="KW-0949">S-adenosyl-L-methionine</keyword>
<evidence type="ECO:0000256" key="5">
    <source>
        <dbReference type="ARBA" id="ARBA00034489"/>
    </source>
</evidence>
<evidence type="ECO:0000313" key="8">
    <source>
        <dbReference type="Proteomes" id="UP001257914"/>
    </source>
</evidence>
<dbReference type="GO" id="GO:0016432">
    <property type="term" value="F:tRNA-uridine aminocarboxypropyltransferase activity"/>
    <property type="evidence" value="ECO:0007669"/>
    <property type="project" value="UniProtKB-EC"/>
</dbReference>
<evidence type="ECO:0000313" key="7">
    <source>
        <dbReference type="EMBL" id="MDU0114709.1"/>
    </source>
</evidence>
<name>A0ABU3R4V0_9GAMM</name>
<gene>
    <name evidence="7" type="ORF">RT723_17270</name>
</gene>
<dbReference type="SMART" id="SM01144">
    <property type="entry name" value="DTW"/>
    <property type="match status" value="1"/>
</dbReference>
<dbReference type="InterPro" id="IPR039262">
    <property type="entry name" value="DTWD2/TAPT"/>
</dbReference>
<proteinExistence type="inferred from homology"/>
<keyword evidence="2 7" id="KW-0808">Transferase</keyword>
<dbReference type="EMBL" id="JAWCUA010000010">
    <property type="protein sequence ID" value="MDU0114709.1"/>
    <property type="molecule type" value="Genomic_DNA"/>
</dbReference>
<dbReference type="InterPro" id="IPR005636">
    <property type="entry name" value="DTW"/>
</dbReference>
<evidence type="ECO:0000256" key="1">
    <source>
        <dbReference type="ARBA" id="ARBA00012386"/>
    </source>
</evidence>
<protein>
    <recommendedName>
        <fullName evidence="1">tRNA-uridine aminocarboxypropyltransferase</fullName>
        <ecNumber evidence="1">2.5.1.25</ecNumber>
    </recommendedName>
</protein>
<accession>A0ABU3R4V0</accession>
<dbReference type="EC" id="2.5.1.25" evidence="1"/>
<keyword evidence="4" id="KW-0819">tRNA processing</keyword>
<reference evidence="7 8" key="1">
    <citation type="submission" date="2023-10" db="EMBL/GenBank/DDBJ databases">
        <title>Psychrosphaera aquimaarina strain SW33 isolated from seawater.</title>
        <authorList>
            <person name="Bayburt H."/>
            <person name="Kim J.M."/>
            <person name="Choi B.J."/>
            <person name="Jeon C.O."/>
        </authorList>
    </citation>
    <scope>NUCLEOTIDE SEQUENCE [LARGE SCALE GENOMIC DNA]</scope>
    <source>
        <strain evidence="7 8">KCTC 52743</strain>
    </source>
</reference>
<evidence type="ECO:0000256" key="2">
    <source>
        <dbReference type="ARBA" id="ARBA00022679"/>
    </source>
</evidence>
<dbReference type="PANTHER" id="PTHR21392">
    <property type="entry name" value="TRNA-URIDINE AMINOCARBOXYPROPYLTRANSFERASE 2"/>
    <property type="match status" value="1"/>
</dbReference>
<evidence type="ECO:0000256" key="3">
    <source>
        <dbReference type="ARBA" id="ARBA00022691"/>
    </source>
</evidence>
<dbReference type="Pfam" id="PF03942">
    <property type="entry name" value="DTW"/>
    <property type="match status" value="1"/>
</dbReference>
<dbReference type="Proteomes" id="UP001257914">
    <property type="component" value="Unassembled WGS sequence"/>
</dbReference>
<organism evidence="7 8">
    <name type="scientific">Psychrosphaera aquimarina</name>
    <dbReference type="NCBI Taxonomy" id="2044854"/>
    <lineage>
        <taxon>Bacteria</taxon>
        <taxon>Pseudomonadati</taxon>
        <taxon>Pseudomonadota</taxon>
        <taxon>Gammaproteobacteria</taxon>
        <taxon>Alteromonadales</taxon>
        <taxon>Pseudoalteromonadaceae</taxon>
        <taxon>Psychrosphaera</taxon>
    </lineage>
</organism>
<feature type="domain" description="DTW" evidence="6">
    <location>
        <begin position="2"/>
        <end position="190"/>
    </location>
</feature>
<evidence type="ECO:0000259" key="6">
    <source>
        <dbReference type="SMART" id="SM01144"/>
    </source>
</evidence>
<keyword evidence="8" id="KW-1185">Reference proteome</keyword>